<keyword evidence="5" id="KW-0863">Zinc-finger</keyword>
<evidence type="ECO:0000256" key="6">
    <source>
        <dbReference type="ARBA" id="ARBA00022786"/>
    </source>
</evidence>
<accession>A0A2H9T3J0</accession>
<keyword evidence="2" id="KW-0808">Transferase</keyword>
<dbReference type="PROSITE" id="PS50089">
    <property type="entry name" value="ZF_RING_2"/>
    <property type="match status" value="1"/>
</dbReference>
<dbReference type="InterPro" id="IPR002867">
    <property type="entry name" value="IBR_dom"/>
</dbReference>
<keyword evidence="3" id="KW-0479">Metal-binding</keyword>
<feature type="domain" description="RING-type" evidence="10">
    <location>
        <begin position="79"/>
        <end position="283"/>
    </location>
</feature>
<keyword evidence="8" id="KW-0472">Membrane</keyword>
<evidence type="ECO:0000256" key="2">
    <source>
        <dbReference type="ARBA" id="ARBA00022679"/>
    </source>
</evidence>
<protein>
    <recommendedName>
        <fullName evidence="12">RING-type domain-containing protein</fullName>
    </recommendedName>
</protein>
<organism evidence="11">
    <name type="scientific">invertebrate metagenome</name>
    <dbReference type="NCBI Taxonomy" id="1711999"/>
    <lineage>
        <taxon>unclassified sequences</taxon>
        <taxon>metagenomes</taxon>
        <taxon>organismal metagenomes</taxon>
    </lineage>
</organism>
<dbReference type="Pfam" id="PF01485">
    <property type="entry name" value="IBR"/>
    <property type="match status" value="1"/>
</dbReference>
<evidence type="ECO:0000256" key="5">
    <source>
        <dbReference type="ARBA" id="ARBA00022771"/>
    </source>
</evidence>
<evidence type="ECO:0000256" key="1">
    <source>
        <dbReference type="ARBA" id="ARBA00004906"/>
    </source>
</evidence>
<keyword evidence="8" id="KW-0812">Transmembrane</keyword>
<dbReference type="GO" id="GO:0043161">
    <property type="term" value="P:proteasome-mediated ubiquitin-dependent protein catabolic process"/>
    <property type="evidence" value="ECO:0007669"/>
    <property type="project" value="TreeGrafter"/>
</dbReference>
<dbReference type="PANTHER" id="PTHR22770:SF13">
    <property type="entry name" value="RING-TYPE DOMAIN-CONTAINING PROTEIN"/>
    <property type="match status" value="1"/>
</dbReference>
<proteinExistence type="predicted"/>
<dbReference type="PANTHER" id="PTHR22770">
    <property type="entry name" value="UBIQUITIN CONJUGATING ENZYME 7 INTERACTING PROTEIN-RELATED"/>
    <property type="match status" value="1"/>
</dbReference>
<dbReference type="GO" id="GO:0097039">
    <property type="term" value="P:protein linear polyubiquitination"/>
    <property type="evidence" value="ECO:0007669"/>
    <property type="project" value="TreeGrafter"/>
</dbReference>
<feature type="transmembrane region" description="Helical" evidence="8">
    <location>
        <begin position="20"/>
        <end position="35"/>
    </location>
</feature>
<dbReference type="AlphaFoldDB" id="A0A2H9T3J0"/>
<evidence type="ECO:0000256" key="7">
    <source>
        <dbReference type="ARBA" id="ARBA00022833"/>
    </source>
</evidence>
<keyword evidence="8" id="KW-1133">Transmembrane helix</keyword>
<dbReference type="InterPro" id="IPR013083">
    <property type="entry name" value="Znf_RING/FYVE/PHD"/>
</dbReference>
<evidence type="ECO:0008006" key="12">
    <source>
        <dbReference type="Google" id="ProtNLM"/>
    </source>
</evidence>
<dbReference type="SUPFAM" id="SSF57850">
    <property type="entry name" value="RING/U-box"/>
    <property type="match status" value="3"/>
</dbReference>
<evidence type="ECO:0000259" key="10">
    <source>
        <dbReference type="PROSITE" id="PS51873"/>
    </source>
</evidence>
<keyword evidence="6" id="KW-0833">Ubl conjugation pathway</keyword>
<keyword evidence="4" id="KW-0677">Repeat</keyword>
<feature type="domain" description="RING-type" evidence="9">
    <location>
        <begin position="83"/>
        <end position="132"/>
    </location>
</feature>
<evidence type="ECO:0000256" key="3">
    <source>
        <dbReference type="ARBA" id="ARBA00022723"/>
    </source>
</evidence>
<dbReference type="Gene3D" id="1.20.120.1750">
    <property type="match status" value="1"/>
</dbReference>
<sequence>MNNLTHLIKIVDDFISTRKIYFLFIALLFGLYPIHSNSAPKKDSSLFRTSPEPLPEQNIIADPDAPDFNENCLFGDGTGFYTCIVCFEKHLAGQSRGINCIHLTCSDCLTAYIKSADINTLTRKGLACPANDCSVVIPLSVIDKLAGNPMRRKIHRMIQSIKVNSDEYLIWCPATHCGNVIDIRNASEKKTQCSQCNQSLCITCSISPFHEHLSCTEYQEKQLEEIRGAADIIQCPRCREQFEFSRGCNHITCMRCKTEICRKCKKKINGYSHFRSGRCQGMYDTDSPSFNLFLMENQKIYGIRDKHLDDIENLKVHLQARKDTECTITIGEPCQKCQEWESTLAVIQWDCGHKFCYECGANMFDGDQEQSHNISYLCIFPHENNAMSERQQLPSAKAAFNTQTCTICQSSLTNPTMNTCNDCQLALAQSMESMVYFSPKKPDNKPIDGATGGITDRERNDTICPLCQCRKDNNELECCSGCYNKLLQSNY</sequence>
<dbReference type="GO" id="GO:0004842">
    <property type="term" value="F:ubiquitin-protein transferase activity"/>
    <property type="evidence" value="ECO:0007669"/>
    <property type="project" value="TreeGrafter"/>
</dbReference>
<reference evidence="11" key="1">
    <citation type="journal article" date="2017" name="Appl. Environ. Microbiol.">
        <title>Molecular characterization of an Endozoicomonas-like organism causing infection in king scallop Pecten maximus L.</title>
        <authorList>
            <person name="Cano I."/>
            <person name="van Aerle R."/>
            <person name="Ross S."/>
            <person name="Verner-Jeffreys D.W."/>
            <person name="Paley R.K."/>
            <person name="Rimmer G."/>
            <person name="Ryder D."/>
            <person name="Hooper P."/>
            <person name="Stone D."/>
            <person name="Feist S.W."/>
        </authorList>
    </citation>
    <scope>NUCLEOTIDE SEQUENCE</scope>
</reference>
<comment type="caution">
    <text evidence="11">The sequence shown here is derived from an EMBL/GenBank/DDBJ whole genome shotgun (WGS) entry which is preliminary data.</text>
</comment>
<dbReference type="PROSITE" id="PS51873">
    <property type="entry name" value="TRIAD"/>
    <property type="match status" value="1"/>
</dbReference>
<keyword evidence="7" id="KW-0862">Zinc</keyword>
<evidence type="ECO:0000313" key="11">
    <source>
        <dbReference type="EMBL" id="PJE77792.1"/>
    </source>
</evidence>
<comment type="pathway">
    <text evidence="1">Protein modification; protein ubiquitination.</text>
</comment>
<evidence type="ECO:0000256" key="4">
    <source>
        <dbReference type="ARBA" id="ARBA00022737"/>
    </source>
</evidence>
<evidence type="ECO:0000256" key="8">
    <source>
        <dbReference type="SAM" id="Phobius"/>
    </source>
</evidence>
<name>A0A2H9T3J0_9ZZZZ</name>
<dbReference type="Gene3D" id="3.30.40.10">
    <property type="entry name" value="Zinc/RING finger domain, C3HC4 (zinc finger)"/>
    <property type="match status" value="1"/>
</dbReference>
<evidence type="ECO:0000259" key="9">
    <source>
        <dbReference type="PROSITE" id="PS50089"/>
    </source>
</evidence>
<dbReference type="InterPro" id="IPR044066">
    <property type="entry name" value="TRIAD_supradom"/>
</dbReference>
<dbReference type="EMBL" id="NSIT01000373">
    <property type="protein sequence ID" value="PJE77792.1"/>
    <property type="molecule type" value="Genomic_DNA"/>
</dbReference>
<dbReference type="GO" id="GO:0008270">
    <property type="term" value="F:zinc ion binding"/>
    <property type="evidence" value="ECO:0007669"/>
    <property type="project" value="UniProtKB-KW"/>
</dbReference>
<dbReference type="InterPro" id="IPR051628">
    <property type="entry name" value="LUBAC_E3_Ligases"/>
</dbReference>
<gene>
    <name evidence="11" type="ORF">CI610_03279</name>
</gene>
<dbReference type="GO" id="GO:0000151">
    <property type="term" value="C:ubiquitin ligase complex"/>
    <property type="evidence" value="ECO:0007669"/>
    <property type="project" value="TreeGrafter"/>
</dbReference>
<dbReference type="GO" id="GO:0043130">
    <property type="term" value="F:ubiquitin binding"/>
    <property type="evidence" value="ECO:0007669"/>
    <property type="project" value="TreeGrafter"/>
</dbReference>
<dbReference type="InterPro" id="IPR001841">
    <property type="entry name" value="Znf_RING"/>
</dbReference>
<dbReference type="Pfam" id="PF22191">
    <property type="entry name" value="IBR_1"/>
    <property type="match status" value="1"/>
</dbReference>
<dbReference type="SMART" id="SM00647">
    <property type="entry name" value="IBR"/>
    <property type="match status" value="2"/>
</dbReference>